<dbReference type="PANTHER" id="PTHR34301:SF8">
    <property type="entry name" value="ATPASE DOMAIN-CONTAINING PROTEIN"/>
    <property type="match status" value="1"/>
</dbReference>
<protein>
    <submittedName>
        <fullName evidence="3">AAA family ATPase</fullName>
    </submittedName>
</protein>
<dbReference type="Pfam" id="PF13191">
    <property type="entry name" value="AAA_16"/>
    <property type="match status" value="1"/>
</dbReference>
<evidence type="ECO:0000259" key="2">
    <source>
        <dbReference type="Pfam" id="PF13191"/>
    </source>
</evidence>
<dbReference type="InterPro" id="IPR027417">
    <property type="entry name" value="P-loop_NTPase"/>
</dbReference>
<dbReference type="Proteomes" id="UP000822993">
    <property type="component" value="Unassembled WGS sequence"/>
</dbReference>
<dbReference type="Gene3D" id="3.40.50.300">
    <property type="entry name" value="P-loop containing nucleotide triphosphate hydrolases"/>
    <property type="match status" value="1"/>
</dbReference>
<feature type="region of interest" description="Disordered" evidence="1">
    <location>
        <begin position="1"/>
        <end position="20"/>
    </location>
</feature>
<feature type="domain" description="Orc1-like AAA ATPase" evidence="2">
    <location>
        <begin position="19"/>
        <end position="198"/>
    </location>
</feature>
<keyword evidence="4" id="KW-1185">Reference proteome</keyword>
<reference evidence="3 4" key="1">
    <citation type="submission" date="2020-08" db="EMBL/GenBank/DDBJ databases">
        <title>A Genomic Blueprint of the Chicken Gut Microbiome.</title>
        <authorList>
            <person name="Gilroy R."/>
            <person name="Ravi A."/>
            <person name="Getino M."/>
            <person name="Pursley I."/>
            <person name="Horton D.L."/>
            <person name="Alikhan N.-F."/>
            <person name="Baker D."/>
            <person name="Gharbi K."/>
            <person name="Hall N."/>
            <person name="Watson M."/>
            <person name="Adriaenssens E.M."/>
            <person name="Foster-Nyarko E."/>
            <person name="Jarju S."/>
            <person name="Secka A."/>
            <person name="Antonio M."/>
            <person name="Oren A."/>
            <person name="Chaudhuri R."/>
            <person name="La Ragione R.M."/>
            <person name="Hildebrand F."/>
            <person name="Pallen M.J."/>
        </authorList>
    </citation>
    <scope>NUCLEOTIDE SEQUENCE [LARGE SCALE GENOMIC DNA]</scope>
    <source>
        <strain evidence="3 4">Sa1BUA8</strain>
    </source>
</reference>
<accession>A0A9D5UAK8</accession>
<evidence type="ECO:0000313" key="4">
    <source>
        <dbReference type="Proteomes" id="UP000822993"/>
    </source>
</evidence>
<comment type="caution">
    <text evidence="3">The sequence shown here is derived from an EMBL/GenBank/DDBJ whole genome shotgun (WGS) entry which is preliminary data.</text>
</comment>
<proteinExistence type="predicted"/>
<gene>
    <name evidence="3" type="ORF">H9623_14775</name>
</gene>
<name>A0A9D5UAK8_9CELL</name>
<organism evidence="3 4">
    <name type="scientific">Oerskovia douganii</name>
    <dbReference type="NCBI Taxonomy" id="2762210"/>
    <lineage>
        <taxon>Bacteria</taxon>
        <taxon>Bacillati</taxon>
        <taxon>Actinomycetota</taxon>
        <taxon>Actinomycetes</taxon>
        <taxon>Micrococcales</taxon>
        <taxon>Cellulomonadaceae</taxon>
        <taxon>Oerskovia</taxon>
    </lineage>
</organism>
<dbReference type="PANTHER" id="PTHR34301">
    <property type="entry name" value="DNA-BINDING PROTEIN-RELATED"/>
    <property type="match status" value="1"/>
</dbReference>
<dbReference type="AlphaFoldDB" id="A0A9D5UAK8"/>
<dbReference type="InterPro" id="IPR041664">
    <property type="entry name" value="AAA_16"/>
</dbReference>
<evidence type="ECO:0000256" key="1">
    <source>
        <dbReference type="SAM" id="MobiDB-lite"/>
    </source>
</evidence>
<dbReference type="RefSeq" id="WP_193720797.1">
    <property type="nucleotide sequence ID" value="NZ_JACSPN010000021.1"/>
</dbReference>
<evidence type="ECO:0000313" key="3">
    <source>
        <dbReference type="EMBL" id="MBE7701554.1"/>
    </source>
</evidence>
<dbReference type="EMBL" id="JACSPN010000021">
    <property type="protein sequence ID" value="MBE7701554.1"/>
    <property type="molecule type" value="Genomic_DNA"/>
</dbReference>
<sequence length="394" mass="42942">MDASSNPYTPGAGRTPPALVGRTSELDAADLLMRRTQNGLTGRSLMLYGLRGVGKTVLLNEMRRRAEGHGWLTAMIEAKQDRQGAEQSRARLARELTAGARSVRTWRARATDKVKEALSTIESFSIKAGVGPVSGDLTIRAFGRADSGNIEMDLEDLVADVVPALREANIGMALFVDEIQDLDSATLTALLAAQHRAAQNDWPFYVFGAGLPVVPAVLAEARSYAERQFDYRNIDRLSPAEAQEALSGPAAAANVAFLPEALTRLLESARGYPYFLQVYGDQVWQCAAESPIQLIDAEVAITLGTGELDRSLFASRWERATPKQKQLMAAMAEDPGPSALPDLVSRMGKKKPADLSVFRDELIKKGLIYSPDRGILDFTVPLMADFIRRHADEV</sequence>
<dbReference type="SUPFAM" id="SSF52540">
    <property type="entry name" value="P-loop containing nucleoside triphosphate hydrolases"/>
    <property type="match status" value="1"/>
</dbReference>